<feature type="compositionally biased region" description="Polar residues" evidence="7">
    <location>
        <begin position="125"/>
        <end position="143"/>
    </location>
</feature>
<sequence>MVSSTDVLTQLIQDAVLKLCTQNIVFNTSLEIDGIICVSPGEKEREIVVKMHRTIMKPAESQGIQQSWSPQVDIEASSDYCSNQSSRKLPYKPSHDPAQRNREFTNRENRLVAIVSTAQTPNQYLYNSQTPVNSPLPTATQVTPGGRIEAIGGLTIKEESSLSPGAIKRSLSDYITQDTPTCKPIHKHARLDTNTTGIDNQHIGPHDESAILDTVNIKQEEPITIELDEGEKEGGYDEESTEGASWMQGDSSIDDMPDQNQVGSLEAANPDLKLHKTYMKTILSQNLPNCLVGNNYQHSAELKFRCSICSKTFKNKANLDGHIRIHTGEKPFQCELCLKRFTQHGSLHNHRKTHKKDML</sequence>
<dbReference type="PROSITE" id="PS00028">
    <property type="entry name" value="ZINC_FINGER_C2H2_1"/>
    <property type="match status" value="2"/>
</dbReference>
<evidence type="ECO:0000313" key="8">
    <source>
        <dbReference type="EMBL" id="CAH1777110.1"/>
    </source>
</evidence>
<dbReference type="InterPro" id="IPR036236">
    <property type="entry name" value="Znf_C2H2_sf"/>
</dbReference>
<feature type="region of interest" description="Disordered" evidence="7">
    <location>
        <begin position="83"/>
        <end position="104"/>
    </location>
</feature>
<evidence type="ECO:0000256" key="1">
    <source>
        <dbReference type="ARBA" id="ARBA00004123"/>
    </source>
</evidence>
<evidence type="ECO:0000256" key="6">
    <source>
        <dbReference type="ARBA" id="ARBA00023242"/>
    </source>
</evidence>
<dbReference type="Proteomes" id="UP000749559">
    <property type="component" value="Unassembled WGS sequence"/>
</dbReference>
<dbReference type="EMBL" id="CAIIXF020000002">
    <property type="protein sequence ID" value="CAH1777110.1"/>
    <property type="molecule type" value="Genomic_DNA"/>
</dbReference>
<keyword evidence="6" id="KW-0539">Nucleus</keyword>
<name>A0A8J1XLF5_OWEFU</name>
<protein>
    <submittedName>
        <fullName evidence="8">Uncharacterized protein</fullName>
    </submittedName>
</protein>
<feature type="compositionally biased region" description="Basic and acidic residues" evidence="7">
    <location>
        <begin position="93"/>
        <end position="104"/>
    </location>
</feature>
<dbReference type="SUPFAM" id="SSF57667">
    <property type="entry name" value="beta-beta-alpha zinc fingers"/>
    <property type="match status" value="1"/>
</dbReference>
<organism evidence="8 9">
    <name type="scientific">Owenia fusiformis</name>
    <name type="common">Polychaete worm</name>
    <dbReference type="NCBI Taxonomy" id="6347"/>
    <lineage>
        <taxon>Eukaryota</taxon>
        <taxon>Metazoa</taxon>
        <taxon>Spiralia</taxon>
        <taxon>Lophotrochozoa</taxon>
        <taxon>Annelida</taxon>
        <taxon>Polychaeta</taxon>
        <taxon>Sedentaria</taxon>
        <taxon>Canalipalpata</taxon>
        <taxon>Sabellida</taxon>
        <taxon>Oweniida</taxon>
        <taxon>Oweniidae</taxon>
        <taxon>Owenia</taxon>
    </lineage>
</organism>
<keyword evidence="5" id="KW-0862">Zinc</keyword>
<dbReference type="GO" id="GO:0005634">
    <property type="term" value="C:nucleus"/>
    <property type="evidence" value="ECO:0007669"/>
    <property type="project" value="UniProtKB-SubCell"/>
</dbReference>
<comment type="subcellular location">
    <subcellularLocation>
        <location evidence="1">Nucleus</location>
    </subcellularLocation>
</comment>
<dbReference type="OrthoDB" id="6077919at2759"/>
<dbReference type="AlphaFoldDB" id="A0A8J1XLF5"/>
<evidence type="ECO:0000256" key="5">
    <source>
        <dbReference type="ARBA" id="ARBA00022833"/>
    </source>
</evidence>
<dbReference type="InterPro" id="IPR050331">
    <property type="entry name" value="Zinc_finger"/>
</dbReference>
<dbReference type="Gene3D" id="3.30.160.60">
    <property type="entry name" value="Classic Zinc Finger"/>
    <property type="match status" value="2"/>
</dbReference>
<dbReference type="PANTHER" id="PTHR16515:SF49">
    <property type="entry name" value="GASTRULA ZINC FINGER PROTEIN XLCGF49.1-LIKE-RELATED"/>
    <property type="match status" value="1"/>
</dbReference>
<accession>A0A8J1XLF5</accession>
<dbReference type="GO" id="GO:0008270">
    <property type="term" value="F:zinc ion binding"/>
    <property type="evidence" value="ECO:0007669"/>
    <property type="project" value="UniProtKB-KW"/>
</dbReference>
<evidence type="ECO:0000256" key="2">
    <source>
        <dbReference type="ARBA" id="ARBA00022723"/>
    </source>
</evidence>
<keyword evidence="4" id="KW-0863">Zinc-finger</keyword>
<evidence type="ECO:0000256" key="3">
    <source>
        <dbReference type="ARBA" id="ARBA00022737"/>
    </source>
</evidence>
<evidence type="ECO:0000256" key="4">
    <source>
        <dbReference type="ARBA" id="ARBA00022771"/>
    </source>
</evidence>
<evidence type="ECO:0000313" key="9">
    <source>
        <dbReference type="Proteomes" id="UP000749559"/>
    </source>
</evidence>
<dbReference type="FunFam" id="3.30.160.60:FF:000446">
    <property type="entry name" value="Zinc finger protein"/>
    <property type="match status" value="1"/>
</dbReference>
<keyword evidence="2" id="KW-0479">Metal-binding</keyword>
<dbReference type="SMART" id="SM00355">
    <property type="entry name" value="ZnF_C2H2"/>
    <property type="match status" value="2"/>
</dbReference>
<dbReference type="PANTHER" id="PTHR16515">
    <property type="entry name" value="PR DOMAIN ZINC FINGER PROTEIN"/>
    <property type="match status" value="1"/>
</dbReference>
<dbReference type="FunFam" id="3.30.160.60:FF:001498">
    <property type="entry name" value="Zinc finger protein 404"/>
    <property type="match status" value="1"/>
</dbReference>
<dbReference type="InterPro" id="IPR013087">
    <property type="entry name" value="Znf_C2H2_type"/>
</dbReference>
<keyword evidence="3" id="KW-0677">Repeat</keyword>
<keyword evidence="9" id="KW-1185">Reference proteome</keyword>
<dbReference type="PROSITE" id="PS50157">
    <property type="entry name" value="ZINC_FINGER_C2H2_2"/>
    <property type="match status" value="2"/>
</dbReference>
<comment type="caution">
    <text evidence="8">The sequence shown here is derived from an EMBL/GenBank/DDBJ whole genome shotgun (WGS) entry which is preliminary data.</text>
</comment>
<gene>
    <name evidence="8" type="ORF">OFUS_LOCUS4198</name>
</gene>
<dbReference type="Pfam" id="PF00096">
    <property type="entry name" value="zf-C2H2"/>
    <property type="match status" value="1"/>
</dbReference>
<reference evidence="8" key="1">
    <citation type="submission" date="2022-03" db="EMBL/GenBank/DDBJ databases">
        <authorList>
            <person name="Martin C."/>
        </authorList>
    </citation>
    <scope>NUCLEOTIDE SEQUENCE</scope>
</reference>
<evidence type="ECO:0000256" key="7">
    <source>
        <dbReference type="SAM" id="MobiDB-lite"/>
    </source>
</evidence>
<dbReference type="GO" id="GO:0010468">
    <property type="term" value="P:regulation of gene expression"/>
    <property type="evidence" value="ECO:0007669"/>
    <property type="project" value="TreeGrafter"/>
</dbReference>
<proteinExistence type="predicted"/>
<feature type="region of interest" description="Disordered" evidence="7">
    <location>
        <begin position="125"/>
        <end position="144"/>
    </location>
</feature>